<evidence type="ECO:0000313" key="4">
    <source>
        <dbReference type="Proteomes" id="UP001159405"/>
    </source>
</evidence>
<protein>
    <submittedName>
        <fullName evidence="3">Uncharacterized protein</fullName>
    </submittedName>
</protein>
<dbReference type="Proteomes" id="UP001159405">
    <property type="component" value="Unassembled WGS sequence"/>
</dbReference>
<name>A0ABN8RAE3_9CNID</name>
<keyword evidence="1" id="KW-0233">DNA recombination</keyword>
<dbReference type="InterPro" id="IPR011010">
    <property type="entry name" value="DNA_brk_join_enz"/>
</dbReference>
<proteinExistence type="predicted"/>
<evidence type="ECO:0000256" key="2">
    <source>
        <dbReference type="SAM" id="MobiDB-lite"/>
    </source>
</evidence>
<evidence type="ECO:0000313" key="3">
    <source>
        <dbReference type="EMBL" id="CAH3175883.1"/>
    </source>
</evidence>
<comment type="caution">
    <text evidence="3">The sequence shown here is derived from an EMBL/GenBank/DDBJ whole genome shotgun (WGS) entry which is preliminary data.</text>
</comment>
<sequence>QEERNLSAATASNHASSLLYPLKYYHRQRGPKFDGVPLISQLRRTATVLQKQGDVERVTTVEDLRAQSKWLHWDEVLQAREAQRCRSQLAKDRRQRAREARDLLILSLYTHLPPSRGLEVRTLELVWERELEEPFEQARYRDRNVALVKKEGGIMLHLGMFKTAKHIGAETIPIQVDSELCRRFKEFVSQFRSVLHPKPSSNYVFLNSKGAPFSSSSFTQHLQKMFENLTGNKVASFGLRSSFVTWAYSQSECDDRMKESLAACLRHSREQAQKTYDRRTANERKTMALELARRKAEEGPADVEVAGPSHQPASDEPEIRVGDFVGLVAEDSTLRQPSIFLGRVQAFLPEDQVLLLWYRNTAGGIYTPHLDGDQWVESKESLVPVKVAPAKGRAHGQRLQTSLRTIHKAVMDGTRES</sequence>
<reference evidence="3 4" key="1">
    <citation type="submission" date="2022-05" db="EMBL/GenBank/DDBJ databases">
        <authorList>
            <consortium name="Genoscope - CEA"/>
            <person name="William W."/>
        </authorList>
    </citation>
    <scope>NUCLEOTIDE SEQUENCE [LARGE SCALE GENOMIC DNA]</scope>
</reference>
<organism evidence="3 4">
    <name type="scientific">Porites lobata</name>
    <dbReference type="NCBI Taxonomy" id="104759"/>
    <lineage>
        <taxon>Eukaryota</taxon>
        <taxon>Metazoa</taxon>
        <taxon>Cnidaria</taxon>
        <taxon>Anthozoa</taxon>
        <taxon>Hexacorallia</taxon>
        <taxon>Scleractinia</taxon>
        <taxon>Fungiina</taxon>
        <taxon>Poritidae</taxon>
        <taxon>Porites</taxon>
    </lineage>
</organism>
<keyword evidence="4" id="KW-1185">Reference proteome</keyword>
<accession>A0ABN8RAE3</accession>
<dbReference type="InterPro" id="IPR013762">
    <property type="entry name" value="Integrase-like_cat_sf"/>
</dbReference>
<dbReference type="EMBL" id="CALNXK010000205">
    <property type="protein sequence ID" value="CAH3175883.1"/>
    <property type="molecule type" value="Genomic_DNA"/>
</dbReference>
<feature type="non-terminal residue" evidence="3">
    <location>
        <position position="1"/>
    </location>
</feature>
<dbReference type="SUPFAM" id="SSF56349">
    <property type="entry name" value="DNA breaking-rejoining enzymes"/>
    <property type="match status" value="1"/>
</dbReference>
<gene>
    <name evidence="3" type="ORF">PLOB_00017288</name>
</gene>
<feature type="region of interest" description="Disordered" evidence="2">
    <location>
        <begin position="297"/>
        <end position="317"/>
    </location>
</feature>
<evidence type="ECO:0000256" key="1">
    <source>
        <dbReference type="ARBA" id="ARBA00023172"/>
    </source>
</evidence>
<dbReference type="Gene3D" id="1.10.443.10">
    <property type="entry name" value="Intergrase catalytic core"/>
    <property type="match status" value="1"/>
</dbReference>